<dbReference type="InterPro" id="IPR029052">
    <property type="entry name" value="Metallo-depent_PP-like"/>
</dbReference>
<gene>
    <name evidence="4" type="ORF">TPC1_12407</name>
</gene>
<dbReference type="PANTHER" id="PTHR22953:SF153">
    <property type="entry name" value="PURPLE ACID PHOSPHATASE"/>
    <property type="match status" value="1"/>
</dbReference>
<dbReference type="InterPro" id="IPR004843">
    <property type="entry name" value="Calcineurin-like_PHP"/>
</dbReference>
<dbReference type="SUPFAM" id="SSF56300">
    <property type="entry name" value="Metallo-dependent phosphatases"/>
    <property type="match status" value="1"/>
</dbReference>
<sequence length="422" mass="49116">SHSESFPETKKQSKLHKLTSTLITIIAGIGLFFMLVTGVYYACCHLFKYTLNGWLNPYVFISLFGMLTTIYVALIHMSKKYKETNQYQFILFTYCCAVLLLCFLFMVQFSGNWGPIIMPLETGSQIVIYTFIAQNIKLNVSYNGVNTTFESYGRKHHVFVPHRQFDLYFNEQKTSFNINKINSFIFISDNHNQPGIKKFQNSDVDLVLSAGDNSNDGFLQDFYAFFKDYPTEKPFLTAMGNHDRRMNEDIYGFDYRYYYTQIDKIGFYFVTVQNRAIDAIITKEDVDLSVEFLKNNIHQDDSIRILVVHAPMYPSNIKNINKEYYINKFEEILDQYKFDFVLSGHTHVFASFKRNSVPLITTSTAGGNPSSFYKNFTRRGMEYFVDSIDNTRSYIKFTRDEAGNTFQASVLSMENDEELKKL</sequence>
<dbReference type="InterPro" id="IPR039331">
    <property type="entry name" value="PAPs-like"/>
</dbReference>
<dbReference type="GO" id="GO:0003993">
    <property type="term" value="F:acid phosphatase activity"/>
    <property type="evidence" value="ECO:0007669"/>
    <property type="project" value="InterPro"/>
</dbReference>
<evidence type="ECO:0000259" key="3">
    <source>
        <dbReference type="Pfam" id="PF00149"/>
    </source>
</evidence>
<feature type="transmembrane region" description="Helical" evidence="2">
    <location>
        <begin position="54"/>
        <end position="77"/>
    </location>
</feature>
<accession>A0A146KHT0</accession>
<dbReference type="EMBL" id="GDID01001797">
    <property type="protein sequence ID" value="JAP94809.1"/>
    <property type="molecule type" value="Transcribed_RNA"/>
</dbReference>
<feature type="non-terminal residue" evidence="4">
    <location>
        <position position="1"/>
    </location>
</feature>
<keyword evidence="1" id="KW-0732">Signal</keyword>
<keyword evidence="2" id="KW-0472">Membrane</keyword>
<evidence type="ECO:0000256" key="1">
    <source>
        <dbReference type="ARBA" id="ARBA00022729"/>
    </source>
</evidence>
<feature type="domain" description="Calcineurin-like phosphoesterase" evidence="3">
    <location>
        <begin position="184"/>
        <end position="348"/>
    </location>
</feature>
<dbReference type="Pfam" id="PF00149">
    <property type="entry name" value="Metallophos"/>
    <property type="match status" value="1"/>
</dbReference>
<feature type="transmembrane region" description="Helical" evidence="2">
    <location>
        <begin position="89"/>
        <end position="109"/>
    </location>
</feature>
<keyword evidence="2" id="KW-1133">Transmembrane helix</keyword>
<keyword evidence="2" id="KW-0812">Transmembrane</keyword>
<name>A0A146KHT0_9EUKA</name>
<feature type="transmembrane region" description="Helical" evidence="2">
    <location>
        <begin position="21"/>
        <end position="42"/>
    </location>
</feature>
<proteinExistence type="predicted"/>
<evidence type="ECO:0000256" key="2">
    <source>
        <dbReference type="SAM" id="Phobius"/>
    </source>
</evidence>
<organism evidence="4">
    <name type="scientific">Trepomonas sp. PC1</name>
    <dbReference type="NCBI Taxonomy" id="1076344"/>
    <lineage>
        <taxon>Eukaryota</taxon>
        <taxon>Metamonada</taxon>
        <taxon>Diplomonadida</taxon>
        <taxon>Hexamitidae</taxon>
        <taxon>Hexamitinae</taxon>
        <taxon>Trepomonas</taxon>
    </lineage>
</organism>
<reference evidence="4" key="1">
    <citation type="submission" date="2015-07" db="EMBL/GenBank/DDBJ databases">
        <title>Adaptation to a free-living lifestyle via gene acquisitions in the diplomonad Trepomonas sp. PC1.</title>
        <authorList>
            <person name="Xu F."/>
            <person name="Jerlstrom-Hultqvist J."/>
            <person name="Kolisko M."/>
            <person name="Simpson A.G.B."/>
            <person name="Roger A.J."/>
            <person name="Svard S.G."/>
            <person name="Andersson J.O."/>
        </authorList>
    </citation>
    <scope>NUCLEOTIDE SEQUENCE</scope>
    <source>
        <strain evidence="4">PC1</strain>
    </source>
</reference>
<evidence type="ECO:0000313" key="4">
    <source>
        <dbReference type="EMBL" id="JAP94809.1"/>
    </source>
</evidence>
<dbReference type="AlphaFoldDB" id="A0A146KHT0"/>
<dbReference type="PANTHER" id="PTHR22953">
    <property type="entry name" value="ACID PHOSPHATASE RELATED"/>
    <property type="match status" value="1"/>
</dbReference>
<protein>
    <submittedName>
        <fullName evidence="4">Metallophosphoesterase</fullName>
    </submittedName>
</protein>
<dbReference type="Gene3D" id="3.60.21.10">
    <property type="match status" value="1"/>
</dbReference>